<dbReference type="EMBL" id="FOIJ01000003">
    <property type="protein sequence ID" value="SET63196.1"/>
    <property type="molecule type" value="Genomic_DNA"/>
</dbReference>
<dbReference type="AlphaFoldDB" id="A0A1I0FXF1"/>
<dbReference type="Pfam" id="PF00672">
    <property type="entry name" value="HAMP"/>
    <property type="match status" value="1"/>
</dbReference>
<dbReference type="PROSITE" id="PS50109">
    <property type="entry name" value="HIS_KIN"/>
    <property type="match status" value="1"/>
</dbReference>
<proteinExistence type="predicted"/>
<dbReference type="SUPFAM" id="SSF158472">
    <property type="entry name" value="HAMP domain-like"/>
    <property type="match status" value="1"/>
</dbReference>
<name>A0A1I0FXF1_9BACT</name>
<feature type="coiled-coil region" evidence="11">
    <location>
        <begin position="210"/>
        <end position="237"/>
    </location>
</feature>
<dbReference type="InterPro" id="IPR050428">
    <property type="entry name" value="TCS_sensor_his_kinase"/>
</dbReference>
<dbReference type="EC" id="2.7.13.3" evidence="3"/>
<dbReference type="PANTHER" id="PTHR45436">
    <property type="entry name" value="SENSOR HISTIDINE KINASE YKOH"/>
    <property type="match status" value="1"/>
</dbReference>
<evidence type="ECO:0000256" key="6">
    <source>
        <dbReference type="ARBA" id="ARBA00022692"/>
    </source>
</evidence>
<evidence type="ECO:0000256" key="8">
    <source>
        <dbReference type="ARBA" id="ARBA00022989"/>
    </source>
</evidence>
<evidence type="ECO:0000256" key="7">
    <source>
        <dbReference type="ARBA" id="ARBA00022777"/>
    </source>
</evidence>
<evidence type="ECO:0000256" key="9">
    <source>
        <dbReference type="ARBA" id="ARBA00023012"/>
    </source>
</evidence>
<evidence type="ECO:0000256" key="1">
    <source>
        <dbReference type="ARBA" id="ARBA00000085"/>
    </source>
</evidence>
<dbReference type="Gene3D" id="1.10.287.130">
    <property type="match status" value="1"/>
</dbReference>
<dbReference type="InterPro" id="IPR003661">
    <property type="entry name" value="HisK_dim/P_dom"/>
</dbReference>
<dbReference type="SMART" id="SM00387">
    <property type="entry name" value="HATPase_c"/>
    <property type="match status" value="1"/>
</dbReference>
<sequence>MWRPRVLRTANFRLALSYAAVFSLSVFLLGVIVFFGVRSSLEQQLRGQIDAEVGQLLVDYRDDGLEELRHDLRERIEANPARRLHYYMQSPEGRVVFDPLPAIPAPDGWYRVNVPEQDADNPVLLRSLTLDGGYKLAVAADLDRLQDAERAILRAFGWAFLFTLMAGALGGLWIGQRFLSQVDAITRVADRIGQGDVKERLPSRGTGDDLDQLAAVINRMLDRIQQLLENVQQVSTSIAHDLRTPLGHLRQTLEALREGARPGEPQKDALLDEALQQLDAILETFSALLRIAEVESGSRKAGFERLCLSSVLETLVEAYRPVAEDNGQHLTADLAPLLYLQGDRNLLTQLFANLVENALRHSGQGSRIHLALEAGPDGGFTASVSDTGPGIPKSEHANVFKPFYRLDASRSGPGSGLGMSLVSAIAGLHGLALTLDNTQPGLKVRLSGLLQESQPVTPLSEPPKQD</sequence>
<feature type="transmembrane region" description="Helical" evidence="12">
    <location>
        <begin position="15"/>
        <end position="37"/>
    </location>
</feature>
<dbReference type="PROSITE" id="PS50885">
    <property type="entry name" value="HAMP"/>
    <property type="match status" value="1"/>
</dbReference>
<evidence type="ECO:0000256" key="12">
    <source>
        <dbReference type="SAM" id="Phobius"/>
    </source>
</evidence>
<feature type="domain" description="HAMP" evidence="14">
    <location>
        <begin position="176"/>
        <end position="229"/>
    </location>
</feature>
<accession>A0A1I0FXF1</accession>
<dbReference type="SUPFAM" id="SSF47384">
    <property type="entry name" value="Homodimeric domain of signal transducing histidine kinase"/>
    <property type="match status" value="1"/>
</dbReference>
<dbReference type="GO" id="GO:0005886">
    <property type="term" value="C:plasma membrane"/>
    <property type="evidence" value="ECO:0007669"/>
    <property type="project" value="TreeGrafter"/>
</dbReference>
<dbReference type="CDD" id="cd06225">
    <property type="entry name" value="HAMP"/>
    <property type="match status" value="1"/>
</dbReference>
<evidence type="ECO:0000256" key="10">
    <source>
        <dbReference type="ARBA" id="ARBA00023136"/>
    </source>
</evidence>
<evidence type="ECO:0000256" key="3">
    <source>
        <dbReference type="ARBA" id="ARBA00012438"/>
    </source>
</evidence>
<evidence type="ECO:0000313" key="15">
    <source>
        <dbReference type="EMBL" id="SET63196.1"/>
    </source>
</evidence>
<dbReference type="InterPro" id="IPR036097">
    <property type="entry name" value="HisK_dim/P_sf"/>
</dbReference>
<dbReference type="SUPFAM" id="SSF55874">
    <property type="entry name" value="ATPase domain of HSP90 chaperone/DNA topoisomerase II/histidine kinase"/>
    <property type="match status" value="1"/>
</dbReference>
<evidence type="ECO:0000259" key="14">
    <source>
        <dbReference type="PROSITE" id="PS50885"/>
    </source>
</evidence>
<dbReference type="PRINTS" id="PR00344">
    <property type="entry name" value="BCTRLSENSOR"/>
</dbReference>
<evidence type="ECO:0000256" key="5">
    <source>
        <dbReference type="ARBA" id="ARBA00022679"/>
    </source>
</evidence>
<dbReference type="InterPro" id="IPR036890">
    <property type="entry name" value="HATPase_C_sf"/>
</dbReference>
<keyword evidence="6 12" id="KW-0812">Transmembrane</keyword>
<dbReference type="SMART" id="SM00388">
    <property type="entry name" value="HisKA"/>
    <property type="match status" value="1"/>
</dbReference>
<keyword evidence="5" id="KW-0808">Transferase</keyword>
<dbReference type="Pfam" id="PF02518">
    <property type="entry name" value="HATPase_c"/>
    <property type="match status" value="1"/>
</dbReference>
<evidence type="ECO:0000256" key="2">
    <source>
        <dbReference type="ARBA" id="ARBA00004370"/>
    </source>
</evidence>
<feature type="transmembrane region" description="Helical" evidence="12">
    <location>
        <begin position="151"/>
        <end position="174"/>
    </location>
</feature>
<evidence type="ECO:0000259" key="13">
    <source>
        <dbReference type="PROSITE" id="PS50109"/>
    </source>
</evidence>
<evidence type="ECO:0000256" key="11">
    <source>
        <dbReference type="SAM" id="Coils"/>
    </source>
</evidence>
<dbReference type="GO" id="GO:0000155">
    <property type="term" value="F:phosphorelay sensor kinase activity"/>
    <property type="evidence" value="ECO:0007669"/>
    <property type="project" value="InterPro"/>
</dbReference>
<gene>
    <name evidence="15" type="ORF">SAMN05443639_103612</name>
</gene>
<protein>
    <recommendedName>
        <fullName evidence="3">histidine kinase</fullName>
        <ecNumber evidence="3">2.7.13.3</ecNumber>
    </recommendedName>
</protein>
<dbReference type="CDD" id="cd00082">
    <property type="entry name" value="HisKA"/>
    <property type="match status" value="1"/>
</dbReference>
<keyword evidence="7 15" id="KW-0418">Kinase</keyword>
<keyword evidence="11" id="KW-0175">Coiled coil</keyword>
<comment type="subcellular location">
    <subcellularLocation>
        <location evidence="2">Membrane</location>
    </subcellularLocation>
</comment>
<reference evidence="16" key="1">
    <citation type="submission" date="2016-10" db="EMBL/GenBank/DDBJ databases">
        <authorList>
            <person name="Varghese N."/>
            <person name="Submissions S."/>
        </authorList>
    </citation>
    <scope>NUCLEOTIDE SEQUENCE [LARGE SCALE GENOMIC DNA]</scope>
    <source>
        <strain evidence="16">DSM 16858</strain>
    </source>
</reference>
<dbReference type="InterPro" id="IPR004358">
    <property type="entry name" value="Sig_transdc_His_kin-like_C"/>
</dbReference>
<dbReference type="InterPro" id="IPR005467">
    <property type="entry name" value="His_kinase_dom"/>
</dbReference>
<keyword evidence="16" id="KW-1185">Reference proteome</keyword>
<dbReference type="InterPro" id="IPR003660">
    <property type="entry name" value="HAMP_dom"/>
</dbReference>
<dbReference type="InterPro" id="IPR003594">
    <property type="entry name" value="HATPase_dom"/>
</dbReference>
<dbReference type="RefSeq" id="WP_093518324.1">
    <property type="nucleotide sequence ID" value="NZ_FOIJ01000003.1"/>
</dbReference>
<dbReference type="Gene3D" id="3.30.565.10">
    <property type="entry name" value="Histidine kinase-like ATPase, C-terminal domain"/>
    <property type="match status" value="1"/>
</dbReference>
<feature type="domain" description="Histidine kinase" evidence="13">
    <location>
        <begin position="237"/>
        <end position="452"/>
    </location>
</feature>
<dbReference type="PANTHER" id="PTHR45436:SF8">
    <property type="entry name" value="HISTIDINE KINASE"/>
    <property type="match status" value="1"/>
</dbReference>
<evidence type="ECO:0000256" key="4">
    <source>
        <dbReference type="ARBA" id="ARBA00022553"/>
    </source>
</evidence>
<keyword evidence="10 12" id="KW-0472">Membrane</keyword>
<comment type="catalytic activity">
    <reaction evidence="1">
        <text>ATP + protein L-histidine = ADP + protein N-phospho-L-histidine.</text>
        <dbReference type="EC" id="2.7.13.3"/>
    </reaction>
</comment>
<keyword evidence="9" id="KW-0902">Two-component regulatory system</keyword>
<keyword evidence="4" id="KW-0597">Phosphoprotein</keyword>
<dbReference type="Gene3D" id="6.10.340.10">
    <property type="match status" value="1"/>
</dbReference>
<dbReference type="Proteomes" id="UP000199181">
    <property type="component" value="Unassembled WGS sequence"/>
</dbReference>
<dbReference type="SMART" id="SM00304">
    <property type="entry name" value="HAMP"/>
    <property type="match status" value="1"/>
</dbReference>
<keyword evidence="8 12" id="KW-1133">Transmembrane helix</keyword>
<evidence type="ECO:0000313" key="16">
    <source>
        <dbReference type="Proteomes" id="UP000199181"/>
    </source>
</evidence>
<dbReference type="Pfam" id="PF00512">
    <property type="entry name" value="HisKA"/>
    <property type="match status" value="1"/>
</dbReference>
<organism evidence="15 16">
    <name type="scientific">Stigmatella erecta</name>
    <dbReference type="NCBI Taxonomy" id="83460"/>
    <lineage>
        <taxon>Bacteria</taxon>
        <taxon>Pseudomonadati</taxon>
        <taxon>Myxococcota</taxon>
        <taxon>Myxococcia</taxon>
        <taxon>Myxococcales</taxon>
        <taxon>Cystobacterineae</taxon>
        <taxon>Archangiaceae</taxon>
        <taxon>Stigmatella</taxon>
    </lineage>
</organism>